<protein>
    <recommendedName>
        <fullName evidence="2">THIF-type NAD/FAD binding fold domain-containing protein</fullName>
    </recommendedName>
</protein>
<dbReference type="InterPro" id="IPR035985">
    <property type="entry name" value="Ubiquitin-activating_enz"/>
</dbReference>
<evidence type="ECO:0000256" key="1">
    <source>
        <dbReference type="SAM" id="MobiDB-lite"/>
    </source>
</evidence>
<dbReference type="EMBL" id="HBEU01000893">
    <property type="protein sequence ID" value="CAD8574443.1"/>
    <property type="molecule type" value="Transcribed_RNA"/>
</dbReference>
<accession>A0A7S0PJU8</accession>
<reference evidence="3" key="1">
    <citation type="submission" date="2021-01" db="EMBL/GenBank/DDBJ databases">
        <authorList>
            <person name="Corre E."/>
            <person name="Pelletier E."/>
            <person name="Niang G."/>
            <person name="Scheremetjew M."/>
            <person name="Finn R."/>
            <person name="Kale V."/>
            <person name="Holt S."/>
            <person name="Cochrane G."/>
            <person name="Meng A."/>
            <person name="Brown T."/>
            <person name="Cohen L."/>
        </authorList>
    </citation>
    <scope>NUCLEOTIDE SEQUENCE</scope>
    <source>
        <strain evidence="3">B651</strain>
    </source>
</reference>
<gene>
    <name evidence="3" type="ORF">LDAN0322_LOCUS588</name>
</gene>
<dbReference type="AlphaFoldDB" id="A0A7S0PJU8"/>
<dbReference type="PANTHER" id="PTHR43267">
    <property type="entry name" value="TRNA THREONYLCARBAMOYLADENOSINE DEHYDRATASE"/>
    <property type="match status" value="1"/>
</dbReference>
<feature type="compositionally biased region" description="Basic and acidic residues" evidence="1">
    <location>
        <begin position="37"/>
        <end position="61"/>
    </location>
</feature>
<feature type="region of interest" description="Disordered" evidence="1">
    <location>
        <begin position="33"/>
        <end position="61"/>
    </location>
</feature>
<dbReference type="GO" id="GO:0061503">
    <property type="term" value="F:tRNA threonylcarbamoyladenosine dehydratase"/>
    <property type="evidence" value="ECO:0007669"/>
    <property type="project" value="TreeGrafter"/>
</dbReference>
<dbReference type="GO" id="GO:0061504">
    <property type="term" value="P:cyclic threonylcarbamoyladenosine biosynthetic process"/>
    <property type="evidence" value="ECO:0007669"/>
    <property type="project" value="TreeGrafter"/>
</dbReference>
<evidence type="ECO:0000259" key="2">
    <source>
        <dbReference type="Pfam" id="PF00899"/>
    </source>
</evidence>
<dbReference type="Pfam" id="PF00899">
    <property type="entry name" value="ThiF"/>
    <property type="match status" value="1"/>
</dbReference>
<dbReference type="PANTHER" id="PTHR43267:SF2">
    <property type="entry name" value="TRNA THREONYLCARBAMOYLADENOSINE DEHYDRATASE 1-RELATED"/>
    <property type="match status" value="1"/>
</dbReference>
<organism evidence="3">
    <name type="scientific">Leptocylindrus aporus</name>
    <dbReference type="NCBI Taxonomy" id="1398097"/>
    <lineage>
        <taxon>Eukaryota</taxon>
        <taxon>Sar</taxon>
        <taxon>Stramenopiles</taxon>
        <taxon>Ochrophyta</taxon>
        <taxon>Bacillariophyta</taxon>
        <taxon>Coscinodiscophyceae</taxon>
        <taxon>Chaetocerotophycidae</taxon>
        <taxon>Leptocylindrales</taxon>
        <taxon>Leptocylindraceae</taxon>
        <taxon>Leptocylindrus</taxon>
    </lineage>
</organism>
<feature type="domain" description="THIF-type NAD/FAD binding fold" evidence="2">
    <location>
        <begin position="67"/>
        <end position="339"/>
    </location>
</feature>
<name>A0A7S0PJU8_9STRA</name>
<dbReference type="InterPro" id="IPR045886">
    <property type="entry name" value="ThiF/MoeB/HesA"/>
</dbReference>
<dbReference type="InterPro" id="IPR000594">
    <property type="entry name" value="ThiF_NAD_FAD-bd"/>
</dbReference>
<sequence>MTTTSRAKDTFVGIALGSVLTLAISSILKARSSTSKKQTEGPKDSNENENETHRLSITSEMREEQLSRNYLFFNSSEYKGMDDIVSAKVAVVGLGGVGSHAAHMLARAGVGMMRLIDFDQVTLSSLNRHAVATLEDVGIPKVEAMKRFLCRVAGGSHVARIESRVSMYTAEYEDELLSDVKWDFIVDAIDDVKTKAALLAYCVRTKTRVISCMGAGGKSDPTRIHIGDLRSASRDPLATKLKWLLKKLSVDIDSELINIVYSSEKTVVPLAELTDDQKAGSPGEFGAVDNMRVRVLPVLGTMPAMMGQAQAAFALCELGKKPLSPIAGERIGKNVRHRRLQHFKNRETKIRQEAEKLHCNQPENKASKDSEQFHGRLIGNTWVGPVQIDQDDVEYLMSEVWRNRCAATGARLGSVLELVRWDNSKPSVCSNLVLMSVKAVAIFDEKGQDGFNEQIRNKIDTRLASCRIDASA</sequence>
<evidence type="ECO:0000313" key="3">
    <source>
        <dbReference type="EMBL" id="CAD8574443.1"/>
    </source>
</evidence>
<dbReference type="Gene3D" id="3.40.50.720">
    <property type="entry name" value="NAD(P)-binding Rossmann-like Domain"/>
    <property type="match status" value="1"/>
</dbReference>
<dbReference type="SUPFAM" id="SSF69572">
    <property type="entry name" value="Activating enzymes of the ubiquitin-like proteins"/>
    <property type="match status" value="1"/>
</dbReference>
<dbReference type="GO" id="GO:0008641">
    <property type="term" value="F:ubiquitin-like modifier activating enzyme activity"/>
    <property type="evidence" value="ECO:0007669"/>
    <property type="project" value="InterPro"/>
</dbReference>
<proteinExistence type="predicted"/>